<evidence type="ECO:0000259" key="1">
    <source>
        <dbReference type="PROSITE" id="PS50206"/>
    </source>
</evidence>
<protein>
    <submittedName>
        <fullName evidence="2">Rhodanese-like domain-containing protein</fullName>
    </submittedName>
</protein>
<evidence type="ECO:0000313" key="3">
    <source>
        <dbReference type="Proteomes" id="UP001596138"/>
    </source>
</evidence>
<reference evidence="3" key="1">
    <citation type="journal article" date="2019" name="Int. J. Syst. Evol. Microbiol.">
        <title>The Global Catalogue of Microorganisms (GCM) 10K type strain sequencing project: providing services to taxonomists for standard genome sequencing and annotation.</title>
        <authorList>
            <consortium name="The Broad Institute Genomics Platform"/>
            <consortium name="The Broad Institute Genome Sequencing Center for Infectious Disease"/>
            <person name="Wu L."/>
            <person name="Ma J."/>
        </authorList>
    </citation>
    <scope>NUCLEOTIDE SEQUENCE [LARGE SCALE GENOMIC DNA]</scope>
    <source>
        <strain evidence="3">CGMCC 4.7317</strain>
    </source>
</reference>
<dbReference type="SUPFAM" id="SSF52821">
    <property type="entry name" value="Rhodanese/Cell cycle control phosphatase"/>
    <property type="match status" value="1"/>
</dbReference>
<feature type="domain" description="Rhodanese" evidence="1">
    <location>
        <begin position="19"/>
        <end position="106"/>
    </location>
</feature>
<dbReference type="InterPro" id="IPR036873">
    <property type="entry name" value="Rhodanese-like_dom_sf"/>
</dbReference>
<evidence type="ECO:0000313" key="2">
    <source>
        <dbReference type="EMBL" id="MFC6238086.1"/>
    </source>
</evidence>
<organism evidence="2 3">
    <name type="scientific">Longivirga aurantiaca</name>
    <dbReference type="NCBI Taxonomy" id="1837743"/>
    <lineage>
        <taxon>Bacteria</taxon>
        <taxon>Bacillati</taxon>
        <taxon>Actinomycetota</taxon>
        <taxon>Actinomycetes</taxon>
        <taxon>Sporichthyales</taxon>
        <taxon>Sporichthyaceae</taxon>
        <taxon>Longivirga</taxon>
    </lineage>
</organism>
<dbReference type="RefSeq" id="WP_386765980.1">
    <property type="nucleotide sequence ID" value="NZ_JBHSTI010000008.1"/>
</dbReference>
<keyword evidence="3" id="KW-1185">Reference proteome</keyword>
<dbReference type="CDD" id="cd00158">
    <property type="entry name" value="RHOD"/>
    <property type="match status" value="1"/>
</dbReference>
<proteinExistence type="predicted"/>
<sequence length="115" mass="12333">MAHDDRMPSIEPDDAMRLIAGDGMLIDVRDAREWSHGHSPHSVHVPMDELGPAIAVMPRQRPVIVASRSGRRAEQAVVHLRAAGVDARVLHGGLRAWQAAGGELASDTGAPPRVD</sequence>
<accession>A0ABW1T044</accession>
<dbReference type="InterPro" id="IPR001763">
    <property type="entry name" value="Rhodanese-like_dom"/>
</dbReference>
<dbReference type="PROSITE" id="PS50206">
    <property type="entry name" value="RHODANESE_3"/>
    <property type="match status" value="1"/>
</dbReference>
<dbReference type="Gene3D" id="3.40.250.10">
    <property type="entry name" value="Rhodanese-like domain"/>
    <property type="match status" value="1"/>
</dbReference>
<gene>
    <name evidence="2" type="ORF">ACFQGU_09360</name>
</gene>
<comment type="caution">
    <text evidence="2">The sequence shown here is derived from an EMBL/GenBank/DDBJ whole genome shotgun (WGS) entry which is preliminary data.</text>
</comment>
<dbReference type="SMART" id="SM00450">
    <property type="entry name" value="RHOD"/>
    <property type="match status" value="1"/>
</dbReference>
<dbReference type="PANTHER" id="PTHR43031">
    <property type="entry name" value="FAD-DEPENDENT OXIDOREDUCTASE"/>
    <property type="match status" value="1"/>
</dbReference>
<name>A0ABW1T044_9ACTN</name>
<dbReference type="EMBL" id="JBHSTI010000008">
    <property type="protein sequence ID" value="MFC6238086.1"/>
    <property type="molecule type" value="Genomic_DNA"/>
</dbReference>
<dbReference type="PANTHER" id="PTHR43031:SF1">
    <property type="entry name" value="PYRIDINE NUCLEOTIDE-DISULPHIDE OXIDOREDUCTASE"/>
    <property type="match status" value="1"/>
</dbReference>
<dbReference type="Pfam" id="PF00581">
    <property type="entry name" value="Rhodanese"/>
    <property type="match status" value="1"/>
</dbReference>
<dbReference type="InterPro" id="IPR050229">
    <property type="entry name" value="GlpE_sulfurtransferase"/>
</dbReference>
<dbReference type="Proteomes" id="UP001596138">
    <property type="component" value="Unassembled WGS sequence"/>
</dbReference>